<dbReference type="CDD" id="cd00051">
    <property type="entry name" value="EFh"/>
    <property type="match status" value="1"/>
</dbReference>
<dbReference type="PANTHER" id="PTHR34524">
    <property type="entry name" value="CALCYPHOSIN"/>
    <property type="match status" value="1"/>
</dbReference>
<dbReference type="SUPFAM" id="SSF47473">
    <property type="entry name" value="EF-hand"/>
    <property type="match status" value="2"/>
</dbReference>
<feature type="region of interest" description="Disordered" evidence="5">
    <location>
        <begin position="1347"/>
        <end position="1400"/>
    </location>
</feature>
<feature type="region of interest" description="Disordered" evidence="5">
    <location>
        <begin position="248"/>
        <end position="281"/>
    </location>
</feature>
<feature type="compositionally biased region" description="Low complexity" evidence="5">
    <location>
        <begin position="248"/>
        <end position="273"/>
    </location>
</feature>
<dbReference type="Pfam" id="PF13833">
    <property type="entry name" value="EF-hand_8"/>
    <property type="match status" value="1"/>
</dbReference>
<dbReference type="InterPro" id="IPR018247">
    <property type="entry name" value="EF_Hand_1_Ca_BS"/>
</dbReference>
<dbReference type="InterPro" id="IPR002048">
    <property type="entry name" value="EF_hand_dom"/>
</dbReference>
<keyword evidence="2" id="KW-0677">Repeat</keyword>
<name>A0A7J6LR38_PEROL</name>
<evidence type="ECO:0000256" key="4">
    <source>
        <dbReference type="SAM" id="Coils"/>
    </source>
</evidence>
<feature type="coiled-coil region" evidence="4">
    <location>
        <begin position="1117"/>
        <end position="1151"/>
    </location>
</feature>
<feature type="coiled-coil region" evidence="4">
    <location>
        <begin position="1178"/>
        <end position="1254"/>
    </location>
</feature>
<dbReference type="PROSITE" id="PS00018">
    <property type="entry name" value="EF_HAND_1"/>
    <property type="match status" value="1"/>
</dbReference>
<proteinExistence type="predicted"/>
<dbReference type="GO" id="GO:0005509">
    <property type="term" value="F:calcium ion binding"/>
    <property type="evidence" value="ECO:0007669"/>
    <property type="project" value="InterPro"/>
</dbReference>
<dbReference type="InterPro" id="IPR051581">
    <property type="entry name" value="Ca-bind"/>
</dbReference>
<keyword evidence="4" id="KW-0175">Coiled coil</keyword>
<evidence type="ECO:0000313" key="7">
    <source>
        <dbReference type="EMBL" id="KAF4661341.1"/>
    </source>
</evidence>
<feature type="coiled-coil region" evidence="4">
    <location>
        <begin position="1293"/>
        <end position="1327"/>
    </location>
</feature>
<gene>
    <name evidence="7" type="ORF">FOZ61_003348</name>
</gene>
<feature type="coiled-coil region" evidence="4">
    <location>
        <begin position="1020"/>
        <end position="1088"/>
    </location>
</feature>
<dbReference type="PANTHER" id="PTHR34524:SF6">
    <property type="entry name" value="CALCYPHOSINE LIKE"/>
    <property type="match status" value="1"/>
</dbReference>
<keyword evidence="1" id="KW-0479">Metal-binding</keyword>
<feature type="domain" description="EF-hand" evidence="6">
    <location>
        <begin position="797"/>
        <end position="832"/>
    </location>
</feature>
<comment type="caution">
    <text evidence="7">The sequence shown here is derived from an EMBL/GenBank/DDBJ whole genome shotgun (WGS) entry which is preliminary data.</text>
</comment>
<feature type="region of interest" description="Disordered" evidence="5">
    <location>
        <begin position="896"/>
        <end position="921"/>
    </location>
</feature>
<feature type="compositionally biased region" description="Low complexity" evidence="5">
    <location>
        <begin position="900"/>
        <end position="917"/>
    </location>
</feature>
<sequence length="1415" mass="162172">MVVMSTDGGGGLYGRNSKRKDRHHLSGVSNKDTTHDIMVRNGGLMMMNGYGDNSYSNDKKMMTIRSYTNRMMDYHTDHQVPITISGVGHKDFTPGATGMAYKEKEMCKADQGSRLIMTTSVYNKDKDISERGAYPNNISLFGIGRVMKDDTKYEEYQNNIPIIHAPPLHATDNEDNKNTTIVLPTTRTTLPSIHETTKKSNTQPKHWFDASQIYRLPLHKGRGMNVWNSEDSTMVSKRMKGTDRLMRATTYPNNNNTNTEDPTTTTAASSPSSVGNDYDTDDGTMVEAIDDTPVNDYQIRPIHLPDLAYRPIHQTKSEAIKRATRVREATRQRYAARPALLQVFRSAARNRDSMVRSRDLLRVFERMGIMLTKMEADLMIHAVDKDNNDGITYDEFCELIYSPDVELGVNNPRQVARGRHVRNITKSLFMDIARKAPILGRKFDAIVKRDRKYLVNKDEFNTVILSAIRHASKEALDMLWSSQFSSSSLNNKDTTQSKRLINEGLVDWRDFMKQTIEIENEYRPPTPPYTQGAKRRECEDRRLYELTDGKEDPILLLDKFRDKHQGHHQQQQQQQDDVILVCDKLVNRQVELPHRPHQCSFKTLNYKEFIRAKAMRAHRALSKYDDDDRNMNLVSDRIRKLNNGARRIAREDLINIIHQTIKPKHDNNTTKRKRMTNYSPSFPHRIPPSNNTDHHHHHPPVLPRIKRSDIESLVATLVSDKDGYVDVEDFLKTCTDDKMIMDGPDALDDRAVRRLRPSKDSTQGEILDNDKYWQGRYAMEVLNEALGKKDNPSGGGGGKLKAVNIFNKLDRDGDGYISLSDIRSSVEHYNVPLDRSDQMAMLKVLEGGELNLGSVDIGQFSRNFILDNGSIMDSMQRQLVGVVHDNDDGGGGLYYGRTNSAPPSSSSPPIHGGPSPHTGRVVVGRISDVLARRRRRHHYNNNHYHHHAPPPPPPTRFSRTMYPDTRFITEPFPGNCNASYISDGQRFKTTYRTSQGNVPDPINPQISDAVKKSSIHDRRIERIRAHTEAIECRLKAAEEAAIHIDKAKYLCVKFTNLIQRLEKESLRRAKLEDMVDDLNRRLDARSADVIREQGKLKSIERELCMAKESGGRSLDALRESEGELLQLRTKVEELNKDLHVERIKSKELEMKRALSESKQTALERHQSELVDKAAETQEHNLRTQLRRALRQSSKLQDKNRELEVELGKMSSRLEQKSRRMDTLRADNIHKEGRLKKLLREYQSFEDLRRAVIEERNAGEALLIELTQQQTEKEMCIDRARVATQSLDMMRDHLHDANHQIASLKHDNSELKEEIRRLHGQLNSMMMNNKNSCKKNMTSPSCAKGKCWTNDDRIYNNDNNNNNNNKEDEEEEEEARDLSIQGASTRSQQEEPLERSVHNTEEVKLGDASWLSIDGM</sequence>
<keyword evidence="3" id="KW-0106">Calcium</keyword>
<evidence type="ECO:0000256" key="3">
    <source>
        <dbReference type="ARBA" id="ARBA00022837"/>
    </source>
</evidence>
<protein>
    <recommendedName>
        <fullName evidence="6">EF-hand domain-containing protein</fullName>
    </recommendedName>
</protein>
<evidence type="ECO:0000259" key="6">
    <source>
        <dbReference type="PROSITE" id="PS50222"/>
    </source>
</evidence>
<feature type="domain" description="EF-hand" evidence="6">
    <location>
        <begin position="371"/>
        <end position="406"/>
    </location>
</feature>
<evidence type="ECO:0000256" key="2">
    <source>
        <dbReference type="ARBA" id="ARBA00022737"/>
    </source>
</evidence>
<feature type="compositionally biased region" description="Basic residues" evidence="5">
    <location>
        <begin position="16"/>
        <end position="25"/>
    </location>
</feature>
<evidence type="ECO:0000256" key="1">
    <source>
        <dbReference type="ARBA" id="ARBA00022723"/>
    </source>
</evidence>
<dbReference type="EMBL" id="JABAHT010000201">
    <property type="protein sequence ID" value="KAF4661341.1"/>
    <property type="molecule type" value="Genomic_DNA"/>
</dbReference>
<feature type="region of interest" description="Disordered" evidence="5">
    <location>
        <begin position="1"/>
        <end position="34"/>
    </location>
</feature>
<dbReference type="InterPro" id="IPR011992">
    <property type="entry name" value="EF-hand-dom_pair"/>
</dbReference>
<accession>A0A7J6LR38</accession>
<evidence type="ECO:0000256" key="5">
    <source>
        <dbReference type="SAM" id="MobiDB-lite"/>
    </source>
</evidence>
<dbReference type="Proteomes" id="UP000570595">
    <property type="component" value="Unassembled WGS sequence"/>
</dbReference>
<feature type="region of interest" description="Disordered" evidence="5">
    <location>
        <begin position="677"/>
        <end position="702"/>
    </location>
</feature>
<organism evidence="7 8">
    <name type="scientific">Perkinsus olseni</name>
    <name type="common">Perkinsus atlanticus</name>
    <dbReference type="NCBI Taxonomy" id="32597"/>
    <lineage>
        <taxon>Eukaryota</taxon>
        <taxon>Sar</taxon>
        <taxon>Alveolata</taxon>
        <taxon>Perkinsozoa</taxon>
        <taxon>Perkinsea</taxon>
        <taxon>Perkinsida</taxon>
        <taxon>Perkinsidae</taxon>
        <taxon>Perkinsus</taxon>
    </lineage>
</organism>
<dbReference type="SMART" id="SM00054">
    <property type="entry name" value="EFh"/>
    <property type="match status" value="3"/>
</dbReference>
<dbReference type="OrthoDB" id="440719at2759"/>
<dbReference type="Pfam" id="PF13499">
    <property type="entry name" value="EF-hand_7"/>
    <property type="match status" value="1"/>
</dbReference>
<evidence type="ECO:0000313" key="8">
    <source>
        <dbReference type="Proteomes" id="UP000570595"/>
    </source>
</evidence>
<feature type="compositionally biased region" description="Basic and acidic residues" evidence="5">
    <location>
        <begin position="1387"/>
        <end position="1400"/>
    </location>
</feature>
<dbReference type="Gene3D" id="1.10.238.10">
    <property type="entry name" value="EF-hand"/>
    <property type="match status" value="2"/>
</dbReference>
<reference evidence="7 8" key="1">
    <citation type="submission" date="2020-04" db="EMBL/GenBank/DDBJ databases">
        <title>Perkinsus olseni comparative genomics.</title>
        <authorList>
            <person name="Bogema D.R."/>
        </authorList>
    </citation>
    <scope>NUCLEOTIDE SEQUENCE [LARGE SCALE GENOMIC DNA]</scope>
    <source>
        <strain evidence="7">ATCC PRA-179</strain>
    </source>
</reference>
<dbReference type="PROSITE" id="PS50222">
    <property type="entry name" value="EF_HAND_2"/>
    <property type="match status" value="2"/>
</dbReference>